<feature type="transmembrane region" description="Helical" evidence="1">
    <location>
        <begin position="85"/>
        <end position="110"/>
    </location>
</feature>
<evidence type="ECO:0000313" key="3">
    <source>
        <dbReference type="Proteomes" id="UP000306912"/>
    </source>
</evidence>
<feature type="transmembrane region" description="Helical" evidence="1">
    <location>
        <begin position="141"/>
        <end position="164"/>
    </location>
</feature>
<keyword evidence="3" id="KW-1185">Reference proteome</keyword>
<dbReference type="EMBL" id="VBWP01000005">
    <property type="protein sequence ID" value="TLG73801.1"/>
    <property type="molecule type" value="Genomic_DNA"/>
</dbReference>
<evidence type="ECO:0000256" key="1">
    <source>
        <dbReference type="SAM" id="Phobius"/>
    </source>
</evidence>
<evidence type="ECO:0008006" key="4">
    <source>
        <dbReference type="Google" id="ProtNLM"/>
    </source>
</evidence>
<reference evidence="2 3" key="1">
    <citation type="submission" date="2019-05" db="EMBL/GenBank/DDBJ databases">
        <title>Culicoidintestinum kansasii gen. nov., sp. nov. from the gastrointestinal tract of the biting midge, Culicoides sonorensis.</title>
        <authorList>
            <person name="Neupane S."/>
            <person name="Ghosh A."/>
            <person name="Gunther S."/>
            <person name="Martin K."/>
            <person name="Zurek L."/>
        </authorList>
    </citation>
    <scope>NUCLEOTIDE SEQUENCE [LARGE SCALE GENOMIC DNA]</scope>
    <source>
        <strain evidence="2 3">CS-1</strain>
    </source>
</reference>
<feature type="transmembrane region" description="Helical" evidence="1">
    <location>
        <begin position="117"/>
        <end position="135"/>
    </location>
</feature>
<dbReference type="Pfam" id="PF03729">
    <property type="entry name" value="DUF308"/>
    <property type="match status" value="1"/>
</dbReference>
<organism evidence="2 3">
    <name type="scientific">Culicoidibacter larvae</name>
    <dbReference type="NCBI Taxonomy" id="2579976"/>
    <lineage>
        <taxon>Bacteria</taxon>
        <taxon>Bacillati</taxon>
        <taxon>Bacillota</taxon>
        <taxon>Culicoidibacteria</taxon>
        <taxon>Culicoidibacterales</taxon>
        <taxon>Culicoidibacteraceae</taxon>
        <taxon>Culicoidibacter</taxon>
    </lineage>
</organism>
<feature type="transmembrane region" description="Helical" evidence="1">
    <location>
        <begin position="61"/>
        <end position="79"/>
    </location>
</feature>
<keyword evidence="1" id="KW-0472">Membrane</keyword>
<protein>
    <recommendedName>
        <fullName evidence="4">DUF308 domain-containing protein</fullName>
    </recommendedName>
</protein>
<proteinExistence type="predicted"/>
<dbReference type="AlphaFoldDB" id="A0A5R8QB43"/>
<dbReference type="InParanoid" id="A0A5R8QB43"/>
<gene>
    <name evidence="2" type="ORF">FEZ08_06615</name>
</gene>
<comment type="caution">
    <text evidence="2">The sequence shown here is derived from an EMBL/GenBank/DDBJ whole genome shotgun (WGS) entry which is preliminary data.</text>
</comment>
<feature type="transmembrane region" description="Helical" evidence="1">
    <location>
        <begin position="32"/>
        <end position="49"/>
    </location>
</feature>
<feature type="transmembrane region" description="Helical" evidence="1">
    <location>
        <begin position="7"/>
        <end position="26"/>
    </location>
</feature>
<accession>A0A5R8QB43</accession>
<dbReference type="Proteomes" id="UP000306912">
    <property type="component" value="Unassembled WGS sequence"/>
</dbReference>
<evidence type="ECO:0000313" key="2">
    <source>
        <dbReference type="EMBL" id="TLG73801.1"/>
    </source>
</evidence>
<dbReference type="RefSeq" id="WP_138190938.1">
    <property type="nucleotide sequence ID" value="NZ_VBWP01000005.1"/>
</dbReference>
<name>A0A5R8QB43_9FIRM</name>
<keyword evidence="1" id="KW-0812">Transmembrane</keyword>
<sequence>MMGRIINALEALLFIAIGGLLLIFPIDLIEKFLYFGAIALLLFAVLAIIRAIKAVKPMLRIMFFIQAAVNVTAAILIFWDLNNLTLAMAINIILIWFVVYSGLQIVLALLQRQGWHIFTIVIDILLLILAIWAYFNFIHALATVVLIFGGIFIVLGIMHILNVFRGNDEKPQA</sequence>
<dbReference type="InterPro" id="IPR005325">
    <property type="entry name" value="DUF308_memb"/>
</dbReference>
<keyword evidence="1" id="KW-1133">Transmembrane helix</keyword>